<accession>A0A5M8NXS2</accession>
<protein>
    <submittedName>
        <fullName evidence="1">Uncharacterized protein</fullName>
    </submittedName>
</protein>
<organism evidence="1 2">
    <name type="scientific">Candidatus Ordinivivax streblomastigis</name>
    <dbReference type="NCBI Taxonomy" id="2540710"/>
    <lineage>
        <taxon>Bacteria</taxon>
        <taxon>Pseudomonadati</taxon>
        <taxon>Bacteroidota</taxon>
        <taxon>Bacteroidia</taxon>
        <taxon>Bacteroidales</taxon>
        <taxon>Candidatus Ordinivivax</taxon>
    </lineage>
</organism>
<gene>
    <name evidence="1" type="ORF">EZS26_003991</name>
</gene>
<sequence length="418" mass="45391">MAIRRWNETLSTPVGEAFGNIDFLRDLPAVLGLGAYLVKDDRTRRKLDPTNHYKFADGSPAALNGSMGQYMWCWNKHYYSWWRDGNYLYEAVSTEPISQGECYYIPSGGTSAFGAGVMDRTSNLLCSLISDDVRYRGGNNNAAYDDTYRTFLDKAASNIAATTFSTYARARGVGWEAGWYVARAVQEYLFRVIMGARNSQAAFNANKDANGLYQGGLGNGVTILSGTEWSNYNGYYPLIPTSAGVELGDACGEADYNIPASDGVSIFKTVKVPVFFGLKNPYGHLWQAIRGTIVDAGAEKSLIYVAPSLYNNYNNGNVDGMKAAGEMARTESYIKKLTMHKLSCLPTEVGGSTSTYYADMSYCNHTSSQGLRCRLAGGDANDGAGAGAFASNANNAVSIADTSLSSPLCYFEEDPLMP</sequence>
<reference evidence="1 2" key="1">
    <citation type="submission" date="2019-03" db="EMBL/GenBank/DDBJ databases">
        <title>Single cell metagenomics reveals metabolic interactions within the superorganism composed of flagellate Streblomastix strix and complex community of Bacteroidetes bacteria on its surface.</title>
        <authorList>
            <person name="Treitli S.C."/>
            <person name="Kolisko M."/>
            <person name="Husnik F."/>
            <person name="Keeling P."/>
            <person name="Hampl V."/>
        </authorList>
    </citation>
    <scope>NUCLEOTIDE SEQUENCE [LARGE SCALE GENOMIC DNA]</scope>
    <source>
        <strain evidence="1">St1</strain>
    </source>
</reference>
<dbReference type="EMBL" id="SNRX01000203">
    <property type="protein sequence ID" value="KAA6299869.1"/>
    <property type="molecule type" value="Genomic_DNA"/>
</dbReference>
<dbReference type="Proteomes" id="UP000324575">
    <property type="component" value="Unassembled WGS sequence"/>
</dbReference>
<dbReference type="AlphaFoldDB" id="A0A5M8NXS2"/>
<evidence type="ECO:0000313" key="1">
    <source>
        <dbReference type="EMBL" id="KAA6299869.1"/>
    </source>
</evidence>
<name>A0A5M8NXS2_9BACT</name>
<comment type="caution">
    <text evidence="1">The sequence shown here is derived from an EMBL/GenBank/DDBJ whole genome shotgun (WGS) entry which is preliminary data.</text>
</comment>
<proteinExistence type="predicted"/>
<evidence type="ECO:0000313" key="2">
    <source>
        <dbReference type="Proteomes" id="UP000324575"/>
    </source>
</evidence>